<gene>
    <name evidence="2" type="ORF">FOZ63_001911</name>
</gene>
<keyword evidence="1" id="KW-0472">Membrane</keyword>
<protein>
    <recommendedName>
        <fullName evidence="4">RING-type domain-containing protein</fullName>
    </recommendedName>
</protein>
<dbReference type="EMBL" id="JABANO010017375">
    <property type="protein sequence ID" value="KAF4733614.1"/>
    <property type="molecule type" value="Genomic_DNA"/>
</dbReference>
<keyword evidence="3" id="KW-1185">Reference proteome</keyword>
<sequence length="355" mass="40645">MPVLRRRASSRASSRERWRENRPESPWATYAYETLRRLVRSDFFWAMTISLLSVYASLAGDRLLLLLGEYANDVIGDTAHLDVCPHTLRSYTMCDSAWDDAQIVGLETPPARDARHPYGILPWRGRYPARPGLWMVWLALDFIVTAIMGVCMSLTLLQSSRIVWPLQRPLVTIHAVFFASRQALWMAFTAVVHHDGLVRLGFKFLSATLLCHIAMLVCLRLLVLWADWVISRPGLLMVRLRLDAHCLEVTSVFDSLSGCTFTVCPLSGPKKVTVFRADCGHWFHAECIKSWAYHQVRDRHRRRARPRLIEVNANGDTVDENGEVVTARNNYCPVCATTPILKTRTSRVWFRPKLR</sequence>
<reference evidence="2 3" key="1">
    <citation type="submission" date="2020-04" db="EMBL/GenBank/DDBJ databases">
        <title>Perkinsus olseni comparative genomics.</title>
        <authorList>
            <person name="Bogema D.R."/>
        </authorList>
    </citation>
    <scope>NUCLEOTIDE SEQUENCE [LARGE SCALE GENOMIC DNA]</scope>
    <source>
        <strain evidence="2 3">ATCC PRA-207</strain>
    </source>
</reference>
<dbReference type="InterPro" id="IPR013083">
    <property type="entry name" value="Znf_RING/FYVE/PHD"/>
</dbReference>
<evidence type="ECO:0000256" key="1">
    <source>
        <dbReference type="SAM" id="Phobius"/>
    </source>
</evidence>
<name>A0A7J6SKX4_PEROL</name>
<dbReference type="Gene3D" id="3.30.40.10">
    <property type="entry name" value="Zinc/RING finger domain, C3HC4 (zinc finger)"/>
    <property type="match status" value="1"/>
</dbReference>
<dbReference type="SUPFAM" id="SSF57850">
    <property type="entry name" value="RING/U-box"/>
    <property type="match status" value="1"/>
</dbReference>
<dbReference type="AlphaFoldDB" id="A0A7J6SKX4"/>
<organism evidence="2 3">
    <name type="scientific">Perkinsus olseni</name>
    <name type="common">Perkinsus atlanticus</name>
    <dbReference type="NCBI Taxonomy" id="32597"/>
    <lineage>
        <taxon>Eukaryota</taxon>
        <taxon>Sar</taxon>
        <taxon>Alveolata</taxon>
        <taxon>Perkinsozoa</taxon>
        <taxon>Perkinsea</taxon>
        <taxon>Perkinsida</taxon>
        <taxon>Perkinsidae</taxon>
        <taxon>Perkinsus</taxon>
    </lineage>
</organism>
<evidence type="ECO:0000313" key="3">
    <source>
        <dbReference type="Proteomes" id="UP000553632"/>
    </source>
</evidence>
<dbReference type="Proteomes" id="UP000553632">
    <property type="component" value="Unassembled WGS sequence"/>
</dbReference>
<feature type="transmembrane region" description="Helical" evidence="1">
    <location>
        <begin position="43"/>
        <end position="60"/>
    </location>
</feature>
<proteinExistence type="predicted"/>
<feature type="transmembrane region" description="Helical" evidence="1">
    <location>
        <begin position="134"/>
        <end position="157"/>
    </location>
</feature>
<keyword evidence="1" id="KW-0812">Transmembrane</keyword>
<feature type="transmembrane region" description="Helical" evidence="1">
    <location>
        <begin position="169"/>
        <end position="192"/>
    </location>
</feature>
<comment type="caution">
    <text evidence="2">The sequence shown here is derived from an EMBL/GenBank/DDBJ whole genome shotgun (WGS) entry which is preliminary data.</text>
</comment>
<evidence type="ECO:0008006" key="4">
    <source>
        <dbReference type="Google" id="ProtNLM"/>
    </source>
</evidence>
<keyword evidence="1" id="KW-1133">Transmembrane helix</keyword>
<accession>A0A7J6SKX4</accession>
<feature type="transmembrane region" description="Helical" evidence="1">
    <location>
        <begin position="204"/>
        <end position="230"/>
    </location>
</feature>
<evidence type="ECO:0000313" key="2">
    <source>
        <dbReference type="EMBL" id="KAF4733614.1"/>
    </source>
</evidence>